<reference evidence="1 2" key="1">
    <citation type="submission" date="2017-08" db="EMBL/GenBank/DDBJ databases">
        <title>Pusillimonas indicus sp. nov., a member of the family Alcaligenaceae isolated from surface seawater.</title>
        <authorList>
            <person name="Li J."/>
        </authorList>
    </citation>
    <scope>NUCLEOTIDE SEQUENCE [LARGE SCALE GENOMIC DNA]</scope>
    <source>
        <strain evidence="1 2">L52-1-41</strain>
    </source>
</reference>
<evidence type="ECO:0000313" key="2">
    <source>
        <dbReference type="Proteomes" id="UP000266206"/>
    </source>
</evidence>
<dbReference type="AlphaFoldDB" id="A0A3A1YS50"/>
<protein>
    <recommendedName>
        <fullName evidence="3">Exonuclease</fullName>
    </recommendedName>
</protein>
<dbReference type="EMBL" id="NQYH01000019">
    <property type="protein sequence ID" value="RIY39204.1"/>
    <property type="molecule type" value="Genomic_DNA"/>
</dbReference>
<dbReference type="OrthoDB" id="9153049at2"/>
<proteinExistence type="predicted"/>
<gene>
    <name evidence="1" type="ORF">CJP73_14965</name>
</gene>
<comment type="caution">
    <text evidence="1">The sequence shown here is derived from an EMBL/GenBank/DDBJ whole genome shotgun (WGS) entry which is preliminary data.</text>
</comment>
<dbReference type="RefSeq" id="WP_119516958.1">
    <property type="nucleotide sequence ID" value="NZ_NQYH01000019.1"/>
</dbReference>
<evidence type="ECO:0000313" key="1">
    <source>
        <dbReference type="EMBL" id="RIY39204.1"/>
    </source>
</evidence>
<evidence type="ECO:0008006" key="3">
    <source>
        <dbReference type="Google" id="ProtNLM"/>
    </source>
</evidence>
<accession>A0A3A1YS50</accession>
<dbReference type="Proteomes" id="UP000266206">
    <property type="component" value="Unassembled WGS sequence"/>
</dbReference>
<organism evidence="1 2">
    <name type="scientific">Neopusillimonas maritima</name>
    <dbReference type="NCBI Taxonomy" id="2026239"/>
    <lineage>
        <taxon>Bacteria</taxon>
        <taxon>Pseudomonadati</taxon>
        <taxon>Pseudomonadota</taxon>
        <taxon>Betaproteobacteria</taxon>
        <taxon>Burkholderiales</taxon>
        <taxon>Alcaligenaceae</taxon>
        <taxon>Neopusillimonas</taxon>
    </lineage>
</organism>
<name>A0A3A1YS50_9BURK</name>
<sequence length="76" mass="8771">MTTAKNTQRLTRAAKRLNQHHEKYCAGFYPSTECARAFGARVRKGQLQITPDFESWIAIDIEATQFRDHNGRTVFL</sequence>